<dbReference type="RefSeq" id="WP_015754072.1">
    <property type="nucleotide sequence ID" value="NC_013222.1"/>
</dbReference>
<dbReference type="KEGG" id="rbi:RB2501_10512"/>
<dbReference type="Gene3D" id="2.60.120.380">
    <property type="match status" value="1"/>
</dbReference>
<dbReference type="HOGENOM" id="CLU_011210_1_0_10"/>
<sequence length="604" mass="64858">MYKRRRQTGLAAGLFLLVASWGTAQISPDCQTAIPICSNTPVNGGTSGYGTDDFGGAATSGCLEPTLSGYIESNSAWYRFRTGAAGQLGFNISFDPSEDWDFALYRASDCGSLGEPVRCNFFDNRDREVYMGVGEDPSGNADTFLYEPWLDVQPGEDYYLLINNFSNTNSGFSIQFSGQIFEDHPYDALDCSIISNLLGPPVAACEGDAVLLDGTTSSATGYQWYADSGSGFSLIPGETSGTYSATAAAMYRIVVDLPDGSQEVSDVQVGFSPAARSEPVADAMICSGDPPYYLPARDAEALGTQDPGEFRVTYHASNFDAQAGIAALPDNWSPGPGNHTVYVRVTSLENPNCYDASSQFELEVLLTPNLDFDEQVYICDNGGSAFIGLSQAEPGVAYSWQDGLSGPGRTVSQAGTFTLTASTGSGGGICTAQRTVEVILSAPPSISDILVEDLSASNRVTVETQASGNFEYALNDGAFQSSPVFEGVPAGSHQVRMRDALGCGEITETITVVGYLPFFTPNGDGQHDRWHIRGIETLTDPVVHIFDRYGKLLKQMDGTSAGWDGTFRGRLLPGADYWFRLTYTDSNGQRVEARYLNAHFALKR</sequence>
<keyword evidence="3" id="KW-1185">Reference proteome</keyword>
<evidence type="ECO:0000256" key="1">
    <source>
        <dbReference type="SAM" id="SignalP"/>
    </source>
</evidence>
<dbReference type="OrthoDB" id="9765926at2"/>
<dbReference type="Pfam" id="PF13585">
    <property type="entry name" value="CHU_C"/>
    <property type="match status" value="1"/>
</dbReference>
<feature type="signal peptide" evidence="1">
    <location>
        <begin position="1"/>
        <end position="24"/>
    </location>
</feature>
<dbReference type="AlphaFoldDB" id="A4CM59"/>
<dbReference type="EMBL" id="CP001712">
    <property type="protein sequence ID" value="EAR14751.1"/>
    <property type="molecule type" value="Genomic_DNA"/>
</dbReference>
<dbReference type="eggNOG" id="COG3391">
    <property type="taxonomic scope" value="Bacteria"/>
</dbReference>
<dbReference type="STRING" id="313596.RB2501_10512"/>
<organism evidence="2 3">
    <name type="scientific">Robiginitalea biformata (strain ATCC BAA-864 / DSM 15991 / KCTC 12146 / HTCC2501)</name>
    <dbReference type="NCBI Taxonomy" id="313596"/>
    <lineage>
        <taxon>Bacteria</taxon>
        <taxon>Pseudomonadati</taxon>
        <taxon>Bacteroidota</taxon>
        <taxon>Flavobacteriia</taxon>
        <taxon>Flavobacteriales</taxon>
        <taxon>Flavobacteriaceae</taxon>
        <taxon>Robiginitalea</taxon>
    </lineage>
</organism>
<gene>
    <name evidence="2" type="ordered locus">RB2501_10512</name>
</gene>
<accession>A4CM59</accession>
<proteinExistence type="predicted"/>
<evidence type="ECO:0000313" key="2">
    <source>
        <dbReference type="EMBL" id="EAR14751.1"/>
    </source>
</evidence>
<evidence type="ECO:0008006" key="4">
    <source>
        <dbReference type="Google" id="ProtNLM"/>
    </source>
</evidence>
<dbReference type="InterPro" id="IPR026341">
    <property type="entry name" value="T9SS_type_B"/>
</dbReference>
<evidence type="ECO:0000313" key="3">
    <source>
        <dbReference type="Proteomes" id="UP000009049"/>
    </source>
</evidence>
<keyword evidence="1" id="KW-0732">Signal</keyword>
<dbReference type="NCBIfam" id="TIGR04131">
    <property type="entry name" value="Bac_Flav_CTERM"/>
    <property type="match status" value="1"/>
</dbReference>
<dbReference type="Proteomes" id="UP000009049">
    <property type="component" value="Chromosome"/>
</dbReference>
<name>A4CM59_ROBBH</name>
<feature type="chain" id="PRO_5002667532" description="Ig-like domain-containing protein" evidence="1">
    <location>
        <begin position="25"/>
        <end position="604"/>
    </location>
</feature>
<reference evidence="2 3" key="1">
    <citation type="journal article" date="2009" name="J. Bacteriol.">
        <title>Complete genome sequence of Robiginitalea biformata HTCC2501.</title>
        <authorList>
            <person name="Oh H.M."/>
            <person name="Giovannoni S.J."/>
            <person name="Lee K."/>
            <person name="Ferriera S."/>
            <person name="Johnson J."/>
            <person name="Cho J.C."/>
        </authorList>
    </citation>
    <scope>NUCLEOTIDE SEQUENCE [LARGE SCALE GENOMIC DNA]</scope>
    <source>
        <strain evidence="3">ATCC BAA-864 / HTCC2501 / KCTC 12146</strain>
    </source>
</reference>
<protein>
    <recommendedName>
        <fullName evidence="4">Ig-like domain-containing protein</fullName>
    </recommendedName>
</protein>